<gene>
    <name evidence="1" type="ORF">MFFC18_28580</name>
</gene>
<dbReference type="RefSeq" id="WP_075086094.1">
    <property type="nucleotide sequence ID" value="NZ_CP042912.1"/>
</dbReference>
<evidence type="ECO:0000313" key="1">
    <source>
        <dbReference type="EMBL" id="QEG22967.1"/>
    </source>
</evidence>
<dbReference type="AlphaFoldDB" id="A0A5B9P8D1"/>
<reference evidence="1 2" key="1">
    <citation type="submission" date="2019-08" db="EMBL/GenBank/DDBJ databases">
        <title>Deep-cultivation of Planctomycetes and their phenomic and genomic characterization uncovers novel biology.</title>
        <authorList>
            <person name="Wiegand S."/>
            <person name="Jogler M."/>
            <person name="Boedeker C."/>
            <person name="Pinto D."/>
            <person name="Vollmers J."/>
            <person name="Rivas-Marin E."/>
            <person name="Kohn T."/>
            <person name="Peeters S.H."/>
            <person name="Heuer A."/>
            <person name="Rast P."/>
            <person name="Oberbeckmann S."/>
            <person name="Bunk B."/>
            <person name="Jeske O."/>
            <person name="Meyerdierks A."/>
            <person name="Storesund J.E."/>
            <person name="Kallscheuer N."/>
            <person name="Luecker S."/>
            <person name="Lage O.M."/>
            <person name="Pohl T."/>
            <person name="Merkel B.J."/>
            <person name="Hornburger P."/>
            <person name="Mueller R.-W."/>
            <person name="Bruemmer F."/>
            <person name="Labrenz M."/>
            <person name="Spormann A.M."/>
            <person name="Op den Camp H."/>
            <person name="Overmann J."/>
            <person name="Amann R."/>
            <person name="Jetten M.S.M."/>
            <person name="Mascher T."/>
            <person name="Medema M.H."/>
            <person name="Devos D.P."/>
            <person name="Kaster A.-K."/>
            <person name="Ovreas L."/>
            <person name="Rohde M."/>
            <person name="Galperin M.Y."/>
            <person name="Jogler C."/>
        </authorList>
    </citation>
    <scope>NUCLEOTIDE SEQUENCE [LARGE SCALE GENOMIC DNA]</scope>
    <source>
        <strain evidence="1 2">FC18</strain>
    </source>
</reference>
<sequence>MGFLQGSVTFERFRVTEDPTGAFSDSHIEKLKKFKIGKSKSNLHEQPATGFAGGAHLLDTDFDATKNIIGEAMHFGIRVDSCQIPGGIKRAWTAIELAGIMKDNEGGRPSKKQREEAVEAVDARCAAEAEKGNFLRMSETSVLWDAATETVYLGSTSEKANDNCLELLDRAFGIKFRRVTSGSLAVEYADRSDLTAEMFNTSATAFHPEGSNQVVWWNGMNDNYDYLGNEFLLWLWWHWETKSNVITLSDESEVSGMFARTLSLDCPIGEHGKESISADSPVALPEAILAIGMGKLPRKAGLTLVREDQQYDFTLQAETLSIGSARISQIGNDDVTRDSIDRIESIRQLCETLDLLFEAFCERRIGKKWKAEQQKLTQWLRSEKPVRQKRAA</sequence>
<proteinExistence type="predicted"/>
<keyword evidence="2" id="KW-1185">Reference proteome</keyword>
<dbReference type="KEGG" id="mff:MFFC18_28580"/>
<organism evidence="1 2">
    <name type="scientific">Mariniblastus fucicola</name>
    <dbReference type="NCBI Taxonomy" id="980251"/>
    <lineage>
        <taxon>Bacteria</taxon>
        <taxon>Pseudomonadati</taxon>
        <taxon>Planctomycetota</taxon>
        <taxon>Planctomycetia</taxon>
        <taxon>Pirellulales</taxon>
        <taxon>Pirellulaceae</taxon>
        <taxon>Mariniblastus</taxon>
    </lineage>
</organism>
<evidence type="ECO:0008006" key="3">
    <source>
        <dbReference type="Google" id="ProtNLM"/>
    </source>
</evidence>
<dbReference type="OrthoDB" id="9793997at2"/>
<accession>A0A5B9P8D1</accession>
<dbReference type="Proteomes" id="UP000322214">
    <property type="component" value="Chromosome"/>
</dbReference>
<name>A0A5B9P8D1_9BACT</name>
<dbReference type="STRING" id="980251.GCA_001642875_04100"/>
<protein>
    <recommendedName>
        <fullName evidence="3">Recombination-associated protein RdgC</fullName>
    </recommendedName>
</protein>
<evidence type="ECO:0000313" key="2">
    <source>
        <dbReference type="Proteomes" id="UP000322214"/>
    </source>
</evidence>
<dbReference type="EMBL" id="CP042912">
    <property type="protein sequence ID" value="QEG22967.1"/>
    <property type="molecule type" value="Genomic_DNA"/>
</dbReference>